<evidence type="ECO:0000313" key="1">
    <source>
        <dbReference type="EMBL" id="ECR3255220.1"/>
    </source>
</evidence>
<name>A0A5Z1THL4_CAMJU</name>
<dbReference type="SUPFAM" id="SSF54060">
    <property type="entry name" value="His-Me finger endonucleases"/>
    <property type="match status" value="1"/>
</dbReference>
<dbReference type="EMBL" id="AAKFQW010000072">
    <property type="protein sequence ID" value="ECR3255220.1"/>
    <property type="molecule type" value="Genomic_DNA"/>
</dbReference>
<gene>
    <name evidence="1" type="ORF">F1P42_09180</name>
</gene>
<comment type="caution">
    <text evidence="1">The sequence shown here is derived from an EMBL/GenBank/DDBJ whole genome shotgun (WGS) entry which is preliminary data.</text>
</comment>
<organism evidence="1">
    <name type="scientific">Campylobacter jejuni</name>
    <dbReference type="NCBI Taxonomy" id="197"/>
    <lineage>
        <taxon>Bacteria</taxon>
        <taxon>Pseudomonadati</taxon>
        <taxon>Campylobacterota</taxon>
        <taxon>Epsilonproteobacteria</taxon>
        <taxon>Campylobacterales</taxon>
        <taxon>Campylobacteraceae</taxon>
        <taxon>Campylobacter</taxon>
    </lineage>
</organism>
<sequence>MKKIISVLILALSLLNAKSFGESKKELVKLYNDLGSSYWYDFYCQAPFKVNKKGKYISFEVIKSDLYTPRNEYTKKGKINQRAKRIEWEHIMPA</sequence>
<accession>A0A5Z1THL4</accession>
<dbReference type="InterPro" id="IPR044925">
    <property type="entry name" value="His-Me_finger_sf"/>
</dbReference>
<feature type="non-terminal residue" evidence="1">
    <location>
        <position position="94"/>
    </location>
</feature>
<protein>
    <submittedName>
        <fullName evidence="1">Deoxyribonuclease</fullName>
    </submittedName>
</protein>
<proteinExistence type="predicted"/>
<dbReference type="AlphaFoldDB" id="A0A5Z1THL4"/>
<reference evidence="1" key="1">
    <citation type="submission" date="2019-09" db="EMBL/GenBank/DDBJ databases">
        <authorList>
            <person name="Ashton P.M."/>
            <person name="Dallman T."/>
            <person name="Nair S."/>
            <person name="De Pinna E."/>
            <person name="Peters T."/>
            <person name="Grant K."/>
        </authorList>
    </citation>
    <scope>NUCLEOTIDE SEQUENCE</scope>
    <source>
        <strain evidence="1">207428</strain>
    </source>
</reference>